<keyword evidence="8" id="KW-0460">Magnesium</keyword>
<evidence type="ECO:0000256" key="1">
    <source>
        <dbReference type="ARBA" id="ARBA00001946"/>
    </source>
</evidence>
<dbReference type="InterPro" id="IPR024932">
    <property type="entry name" value="ApbE"/>
</dbReference>
<evidence type="ECO:0000256" key="10">
    <source>
        <dbReference type="ARBA" id="ARBA00048540"/>
    </source>
</evidence>
<accession>A0A645CQ10</accession>
<comment type="cofactor">
    <cofactor evidence="1">
        <name>Mg(2+)</name>
        <dbReference type="ChEBI" id="CHEBI:18420"/>
    </cofactor>
</comment>
<comment type="catalytic activity">
    <reaction evidence="10">
        <text>L-threonyl-[protein] + FAD = FMN-L-threonyl-[protein] + AMP + H(+)</text>
        <dbReference type="Rhea" id="RHEA:36847"/>
        <dbReference type="Rhea" id="RHEA-COMP:11060"/>
        <dbReference type="Rhea" id="RHEA-COMP:11061"/>
        <dbReference type="ChEBI" id="CHEBI:15378"/>
        <dbReference type="ChEBI" id="CHEBI:30013"/>
        <dbReference type="ChEBI" id="CHEBI:57692"/>
        <dbReference type="ChEBI" id="CHEBI:74257"/>
        <dbReference type="ChEBI" id="CHEBI:456215"/>
        <dbReference type="EC" id="2.7.1.180"/>
    </reaction>
</comment>
<dbReference type="Gene3D" id="3.10.520.10">
    <property type="entry name" value="ApbE-like domains"/>
    <property type="match status" value="1"/>
</dbReference>
<dbReference type="GO" id="GO:0046872">
    <property type="term" value="F:metal ion binding"/>
    <property type="evidence" value="ECO:0007669"/>
    <property type="project" value="UniProtKB-KW"/>
</dbReference>
<evidence type="ECO:0000256" key="5">
    <source>
        <dbReference type="ARBA" id="ARBA00022679"/>
    </source>
</evidence>
<dbReference type="EC" id="2.7.1.180" evidence="2"/>
<keyword evidence="5 11" id="KW-0808">Transferase</keyword>
<dbReference type="AlphaFoldDB" id="A0A645CQ10"/>
<evidence type="ECO:0000256" key="2">
    <source>
        <dbReference type="ARBA" id="ARBA00011955"/>
    </source>
</evidence>
<keyword evidence="4" id="KW-0285">Flavoprotein</keyword>
<keyword evidence="6" id="KW-0479">Metal-binding</keyword>
<protein>
    <recommendedName>
        <fullName evidence="3">FAD:protein FMN transferase</fullName>
        <ecNumber evidence="2">2.7.1.180</ecNumber>
    </recommendedName>
    <alternativeName>
        <fullName evidence="9">Flavin transferase</fullName>
    </alternativeName>
</protein>
<reference evidence="11" key="1">
    <citation type="submission" date="2019-08" db="EMBL/GenBank/DDBJ databases">
        <authorList>
            <person name="Kucharzyk K."/>
            <person name="Murdoch R.W."/>
            <person name="Higgins S."/>
            <person name="Loffler F."/>
        </authorList>
    </citation>
    <scope>NUCLEOTIDE SEQUENCE</scope>
</reference>
<comment type="caution">
    <text evidence="11">The sequence shown here is derived from an EMBL/GenBank/DDBJ whole genome shotgun (WGS) entry which is preliminary data.</text>
</comment>
<keyword evidence="7" id="KW-0274">FAD</keyword>
<evidence type="ECO:0000256" key="4">
    <source>
        <dbReference type="ARBA" id="ARBA00022630"/>
    </source>
</evidence>
<evidence type="ECO:0000256" key="9">
    <source>
        <dbReference type="ARBA" id="ARBA00031306"/>
    </source>
</evidence>
<sequence>MALLPVAGMAVDLGGIAKGFAGDRSLAVLADYGVTSALVSLGGNITALGQKPDGSPWRVAVKDPKDPESYLCVLSLRDRTVATSGAYERYFEQDGVVYHHIIDPSTGYPARSGLLSVTVVSPSGAVADAMSTALFVLGEEKGLALWRASEDFEAVLVREDGTVLITQGLFDQQEFQGAERGYTCEMVSR</sequence>
<dbReference type="InterPro" id="IPR003374">
    <property type="entry name" value="ApbE-like_sf"/>
</dbReference>
<evidence type="ECO:0000256" key="8">
    <source>
        <dbReference type="ARBA" id="ARBA00022842"/>
    </source>
</evidence>
<evidence type="ECO:0000256" key="7">
    <source>
        <dbReference type="ARBA" id="ARBA00022827"/>
    </source>
</evidence>
<dbReference type="Pfam" id="PF02424">
    <property type="entry name" value="ApbE"/>
    <property type="match status" value="1"/>
</dbReference>
<dbReference type="PANTHER" id="PTHR30040:SF2">
    <property type="entry name" value="FAD:PROTEIN FMN TRANSFERASE"/>
    <property type="match status" value="1"/>
</dbReference>
<evidence type="ECO:0000256" key="6">
    <source>
        <dbReference type="ARBA" id="ARBA00022723"/>
    </source>
</evidence>
<gene>
    <name evidence="11" type="primary">apbE_42</name>
    <name evidence="11" type="ORF">SDC9_125827</name>
</gene>
<dbReference type="SUPFAM" id="SSF143631">
    <property type="entry name" value="ApbE-like"/>
    <property type="match status" value="1"/>
</dbReference>
<name>A0A645CQ10_9ZZZZ</name>
<proteinExistence type="predicted"/>
<dbReference type="PANTHER" id="PTHR30040">
    <property type="entry name" value="THIAMINE BIOSYNTHESIS LIPOPROTEIN APBE"/>
    <property type="match status" value="1"/>
</dbReference>
<organism evidence="11">
    <name type="scientific">bioreactor metagenome</name>
    <dbReference type="NCBI Taxonomy" id="1076179"/>
    <lineage>
        <taxon>unclassified sequences</taxon>
        <taxon>metagenomes</taxon>
        <taxon>ecological metagenomes</taxon>
    </lineage>
</organism>
<evidence type="ECO:0000256" key="3">
    <source>
        <dbReference type="ARBA" id="ARBA00016337"/>
    </source>
</evidence>
<dbReference type="EMBL" id="VSSQ01028915">
    <property type="protein sequence ID" value="MPM78812.1"/>
    <property type="molecule type" value="Genomic_DNA"/>
</dbReference>
<evidence type="ECO:0000313" key="11">
    <source>
        <dbReference type="EMBL" id="MPM78812.1"/>
    </source>
</evidence>
<dbReference type="GO" id="GO:0016740">
    <property type="term" value="F:transferase activity"/>
    <property type="evidence" value="ECO:0007669"/>
    <property type="project" value="UniProtKB-KW"/>
</dbReference>